<proteinExistence type="predicted"/>
<dbReference type="InterPro" id="IPR001387">
    <property type="entry name" value="Cro/C1-type_HTH"/>
</dbReference>
<dbReference type="SUPFAM" id="SSF47413">
    <property type="entry name" value="lambda repressor-like DNA-binding domains"/>
    <property type="match status" value="1"/>
</dbReference>
<reference evidence="1 2" key="1">
    <citation type="submission" date="2019-06" db="EMBL/GenBank/DDBJ databases">
        <title>Draft genome sequence of Clostridium diolis DSM 15410.</title>
        <authorList>
            <person name="Kobayashi H."/>
            <person name="Tanizawa Y."/>
            <person name="Tohno M."/>
        </authorList>
    </citation>
    <scope>NUCLEOTIDE SEQUENCE [LARGE SCALE GENOMIC DNA]</scope>
    <source>
        <strain evidence="1 2">DSM 15410</strain>
    </source>
</reference>
<accession>A0AAV3W070</accession>
<sequence>MFNAELLSSLIKEAQGDISLNNFASQCKISSSTLSRIINNKNSCPPAPSTLQKIASVAHNGVTYADLMAAAGYINDGETPVEIPDATNTVLSKKDERDIAKRIEALKEDLLNGEGLMLSGNPMSPEAIESLIEALSSGIRQAKIANKKYTPLKKRSYAANKFISPNKYKK</sequence>
<dbReference type="CDD" id="cd00093">
    <property type="entry name" value="HTH_XRE"/>
    <property type="match status" value="1"/>
</dbReference>
<comment type="caution">
    <text evidence="1">The sequence shown here is derived from an EMBL/GenBank/DDBJ whole genome shotgun (WGS) entry which is preliminary data.</text>
</comment>
<dbReference type="Proteomes" id="UP000325212">
    <property type="component" value="Unassembled WGS sequence"/>
</dbReference>
<dbReference type="InterPro" id="IPR010982">
    <property type="entry name" value="Lambda_DNA-bd_dom_sf"/>
</dbReference>
<evidence type="ECO:0008006" key="3">
    <source>
        <dbReference type="Google" id="ProtNLM"/>
    </source>
</evidence>
<gene>
    <name evidence="1" type="ORF">CDIOL_17750</name>
</gene>
<protein>
    <recommendedName>
        <fullName evidence="3">Helix-turn-helix transcriptional regulator</fullName>
    </recommendedName>
</protein>
<dbReference type="RefSeq" id="WP_051144914.1">
    <property type="nucleotide sequence ID" value="NZ_BJLA01000004.1"/>
</dbReference>
<dbReference type="AlphaFoldDB" id="A0AAV3W070"/>
<dbReference type="Gene3D" id="1.10.260.40">
    <property type="entry name" value="lambda repressor-like DNA-binding domains"/>
    <property type="match status" value="1"/>
</dbReference>
<dbReference type="EMBL" id="BJLA01000004">
    <property type="protein sequence ID" value="GEA30852.1"/>
    <property type="molecule type" value="Genomic_DNA"/>
</dbReference>
<evidence type="ECO:0000313" key="2">
    <source>
        <dbReference type="Proteomes" id="UP000325212"/>
    </source>
</evidence>
<dbReference type="GeneID" id="66346131"/>
<name>A0AAV3W070_9CLOT</name>
<dbReference type="GO" id="GO:0003677">
    <property type="term" value="F:DNA binding"/>
    <property type="evidence" value="ECO:0007669"/>
    <property type="project" value="InterPro"/>
</dbReference>
<organism evidence="1 2">
    <name type="scientific">Clostridium diolis</name>
    <dbReference type="NCBI Taxonomy" id="223919"/>
    <lineage>
        <taxon>Bacteria</taxon>
        <taxon>Bacillati</taxon>
        <taxon>Bacillota</taxon>
        <taxon>Clostridia</taxon>
        <taxon>Eubacteriales</taxon>
        <taxon>Clostridiaceae</taxon>
        <taxon>Clostridium</taxon>
    </lineage>
</organism>
<keyword evidence="2" id="KW-1185">Reference proteome</keyword>
<evidence type="ECO:0000313" key="1">
    <source>
        <dbReference type="EMBL" id="GEA30852.1"/>
    </source>
</evidence>